<sequence length="396" mass="42452">MARAKEFFITATAEPEAATSGTNVLAAIFGLLVIAGIAAGAYAFFVGHDVAYNNIREMPWGLLISTYAFLAITSTGLCLLAAISHIFGGNKLAPLANRMVWLSLVCIISAFFVIGMEIENPWRMAIYNVISPNLTSNIWWMGTLYGLAVGFMLVEFWLILTKKYKAALALGVLGALTEVGANTCLGGVFATLPSRPYWYGAQLPVSFLACAFLSGAAAAVIFTHYSCIIRRKRMDSSISDGIQSAGKVLLLMLVLVSVATFWNMVSYFVGGSNAGRTAAEAMISGPLATNFWVFEVAIGLVAPILLLALTRVRSITAMSSAALMTLVGMFFARYDMVVAGQIVPRFSGVNGLPTYFHYVPSSAEMLVVLGGLGLCGLAFLMGERFFGRVFTGHSEH</sequence>
<keyword evidence="5 7" id="KW-1133">Transmembrane helix</keyword>
<feature type="transmembrane region" description="Helical" evidence="7">
    <location>
        <begin position="321"/>
        <end position="343"/>
    </location>
</feature>
<reference evidence="8" key="1">
    <citation type="submission" date="2018-06" db="EMBL/GenBank/DDBJ databases">
        <authorList>
            <person name="Zhirakovskaya E."/>
        </authorList>
    </citation>
    <scope>NUCLEOTIDE SEQUENCE</scope>
</reference>
<evidence type="ECO:0000313" key="8">
    <source>
        <dbReference type="EMBL" id="VAW33982.1"/>
    </source>
</evidence>
<feature type="transmembrane region" description="Helical" evidence="7">
    <location>
        <begin position="248"/>
        <end position="269"/>
    </location>
</feature>
<dbReference type="InterPro" id="IPR005614">
    <property type="entry name" value="NrfD-like"/>
</dbReference>
<dbReference type="PANTHER" id="PTHR34856">
    <property type="entry name" value="PROTEIN NRFD"/>
    <property type="match status" value="1"/>
</dbReference>
<evidence type="ECO:0000256" key="5">
    <source>
        <dbReference type="ARBA" id="ARBA00022989"/>
    </source>
</evidence>
<name>A0A3B0V5D3_9ZZZZ</name>
<feature type="transmembrane region" description="Helical" evidence="7">
    <location>
        <begin position="138"/>
        <end position="160"/>
    </location>
</feature>
<dbReference type="GO" id="GO:0005886">
    <property type="term" value="C:plasma membrane"/>
    <property type="evidence" value="ECO:0007669"/>
    <property type="project" value="UniProtKB-SubCell"/>
</dbReference>
<feature type="transmembrane region" description="Helical" evidence="7">
    <location>
        <begin position="64"/>
        <end position="87"/>
    </location>
</feature>
<gene>
    <name evidence="8" type="ORF">MNBD_DELTA04-1408</name>
</gene>
<evidence type="ECO:0000256" key="3">
    <source>
        <dbReference type="ARBA" id="ARBA00022475"/>
    </source>
</evidence>
<feature type="transmembrane region" description="Helical" evidence="7">
    <location>
        <begin position="24"/>
        <end position="44"/>
    </location>
</feature>
<evidence type="ECO:0000256" key="7">
    <source>
        <dbReference type="SAM" id="Phobius"/>
    </source>
</evidence>
<feature type="transmembrane region" description="Helical" evidence="7">
    <location>
        <begin position="289"/>
        <end position="309"/>
    </location>
</feature>
<dbReference type="AlphaFoldDB" id="A0A3B0V5D3"/>
<comment type="subcellular location">
    <subcellularLocation>
        <location evidence="1">Cell membrane</location>
        <topology evidence="1">Multi-pass membrane protein</topology>
    </subcellularLocation>
</comment>
<evidence type="ECO:0000256" key="1">
    <source>
        <dbReference type="ARBA" id="ARBA00004651"/>
    </source>
</evidence>
<feature type="transmembrane region" description="Helical" evidence="7">
    <location>
        <begin position="204"/>
        <end position="227"/>
    </location>
</feature>
<feature type="transmembrane region" description="Helical" evidence="7">
    <location>
        <begin position="355"/>
        <end position="380"/>
    </location>
</feature>
<keyword evidence="6 7" id="KW-0472">Membrane</keyword>
<comment type="similarity">
    <text evidence="2">Belongs to the NrfD family.</text>
</comment>
<dbReference type="PANTHER" id="PTHR34856:SF2">
    <property type="entry name" value="PROTEIN NRFD"/>
    <property type="match status" value="1"/>
</dbReference>
<accession>A0A3B0V5D3</accession>
<protein>
    <submittedName>
        <fullName evidence="8">Molybdopterin oxidoreductase membrane subunit</fullName>
    </submittedName>
</protein>
<dbReference type="Pfam" id="PF03916">
    <property type="entry name" value="NrfD"/>
    <property type="match status" value="1"/>
</dbReference>
<keyword evidence="4 7" id="KW-0812">Transmembrane</keyword>
<proteinExistence type="inferred from homology"/>
<organism evidence="8">
    <name type="scientific">hydrothermal vent metagenome</name>
    <dbReference type="NCBI Taxonomy" id="652676"/>
    <lineage>
        <taxon>unclassified sequences</taxon>
        <taxon>metagenomes</taxon>
        <taxon>ecological metagenomes</taxon>
    </lineage>
</organism>
<dbReference type="EMBL" id="UOEY01000001">
    <property type="protein sequence ID" value="VAW33982.1"/>
    <property type="molecule type" value="Genomic_DNA"/>
</dbReference>
<feature type="transmembrane region" description="Helical" evidence="7">
    <location>
        <begin position="99"/>
        <end position="118"/>
    </location>
</feature>
<evidence type="ECO:0000256" key="2">
    <source>
        <dbReference type="ARBA" id="ARBA00008929"/>
    </source>
</evidence>
<feature type="transmembrane region" description="Helical" evidence="7">
    <location>
        <begin position="167"/>
        <end position="192"/>
    </location>
</feature>
<evidence type="ECO:0000256" key="4">
    <source>
        <dbReference type="ARBA" id="ARBA00022692"/>
    </source>
</evidence>
<keyword evidence="3" id="KW-1003">Cell membrane</keyword>
<evidence type="ECO:0000256" key="6">
    <source>
        <dbReference type="ARBA" id="ARBA00023136"/>
    </source>
</evidence>
<dbReference type="InterPro" id="IPR052049">
    <property type="entry name" value="Electron_transfer_protein"/>
</dbReference>